<dbReference type="Proteomes" id="UP001152795">
    <property type="component" value="Unassembled WGS sequence"/>
</dbReference>
<name>A0A6S7KCE0_PARCT</name>
<sequence length="118" mass="14209">MKEVLSLAQEQEQERDKESENDPFENLLQRHDLLLSLRILAWVRRFSTNRHRRWSLTSDDVREVRDWWTKRKTPARHKKERERRPSPTETRAFLLKRAAAADAQVKITAKAEDQEEDM</sequence>
<organism evidence="1 2">
    <name type="scientific">Paramuricea clavata</name>
    <name type="common">Red gorgonian</name>
    <name type="synonym">Violescent sea-whip</name>
    <dbReference type="NCBI Taxonomy" id="317549"/>
    <lineage>
        <taxon>Eukaryota</taxon>
        <taxon>Metazoa</taxon>
        <taxon>Cnidaria</taxon>
        <taxon>Anthozoa</taxon>
        <taxon>Octocorallia</taxon>
        <taxon>Malacalcyonacea</taxon>
        <taxon>Plexauridae</taxon>
        <taxon>Paramuricea</taxon>
    </lineage>
</organism>
<comment type="caution">
    <text evidence="1">The sequence shown here is derived from an EMBL/GenBank/DDBJ whole genome shotgun (WGS) entry which is preliminary data.</text>
</comment>
<keyword evidence="2" id="KW-1185">Reference proteome</keyword>
<dbReference type="EMBL" id="CACRXK020009867">
    <property type="protein sequence ID" value="CAB4018128.1"/>
    <property type="molecule type" value="Genomic_DNA"/>
</dbReference>
<gene>
    <name evidence="1" type="ORF">PACLA_8A040019</name>
</gene>
<proteinExistence type="predicted"/>
<evidence type="ECO:0000313" key="1">
    <source>
        <dbReference type="EMBL" id="CAB4018128.1"/>
    </source>
</evidence>
<dbReference type="AlphaFoldDB" id="A0A6S7KCE0"/>
<accession>A0A6S7KCE0</accession>
<reference evidence="1" key="1">
    <citation type="submission" date="2020-04" db="EMBL/GenBank/DDBJ databases">
        <authorList>
            <person name="Alioto T."/>
            <person name="Alioto T."/>
            <person name="Gomez Garrido J."/>
        </authorList>
    </citation>
    <scope>NUCLEOTIDE SEQUENCE</scope>
    <source>
        <strain evidence="1">A484AB</strain>
    </source>
</reference>
<evidence type="ECO:0000313" key="2">
    <source>
        <dbReference type="Proteomes" id="UP001152795"/>
    </source>
</evidence>
<protein>
    <submittedName>
        <fullName evidence="1">Uncharacterized protein</fullName>
    </submittedName>
</protein>